<feature type="compositionally biased region" description="Polar residues" evidence="2">
    <location>
        <begin position="94"/>
        <end position="108"/>
    </location>
</feature>
<dbReference type="InterPro" id="IPR011990">
    <property type="entry name" value="TPR-like_helical_dom_sf"/>
</dbReference>
<dbReference type="SUPFAM" id="SSF48452">
    <property type="entry name" value="TPR-like"/>
    <property type="match status" value="1"/>
</dbReference>
<dbReference type="EMBL" id="QPFP01000012">
    <property type="protein sequence ID" value="TEB33540.1"/>
    <property type="molecule type" value="Genomic_DNA"/>
</dbReference>
<comment type="caution">
    <text evidence="4">The sequence shown here is derived from an EMBL/GenBank/DDBJ whole genome shotgun (WGS) entry which is preliminary data.</text>
</comment>
<protein>
    <recommendedName>
        <fullName evidence="3">Nephrocystin 3-like N-terminal domain-containing protein</fullName>
    </recommendedName>
</protein>
<dbReference type="PANTHER" id="PTHR10039">
    <property type="entry name" value="AMELOGENIN"/>
    <property type="match status" value="1"/>
</dbReference>
<dbReference type="Proteomes" id="UP000298030">
    <property type="component" value="Unassembled WGS sequence"/>
</dbReference>
<name>A0A4Y7TH78_COPMI</name>
<dbReference type="Gene3D" id="1.25.40.10">
    <property type="entry name" value="Tetratricopeptide repeat domain"/>
    <property type="match status" value="2"/>
</dbReference>
<proteinExistence type="predicted"/>
<dbReference type="OrthoDB" id="3261813at2759"/>
<feature type="domain" description="Nephrocystin 3-like N-terminal" evidence="3">
    <location>
        <begin position="215"/>
        <end position="363"/>
    </location>
</feature>
<feature type="region of interest" description="Disordered" evidence="2">
    <location>
        <begin position="1123"/>
        <end position="1144"/>
    </location>
</feature>
<dbReference type="Pfam" id="PF24883">
    <property type="entry name" value="NPHP3_N"/>
    <property type="match status" value="1"/>
</dbReference>
<organism evidence="4 5">
    <name type="scientific">Coprinellus micaceus</name>
    <name type="common">Glistening ink-cap mushroom</name>
    <name type="synonym">Coprinus micaceus</name>
    <dbReference type="NCBI Taxonomy" id="71717"/>
    <lineage>
        <taxon>Eukaryota</taxon>
        <taxon>Fungi</taxon>
        <taxon>Dikarya</taxon>
        <taxon>Basidiomycota</taxon>
        <taxon>Agaricomycotina</taxon>
        <taxon>Agaricomycetes</taxon>
        <taxon>Agaricomycetidae</taxon>
        <taxon>Agaricales</taxon>
        <taxon>Agaricineae</taxon>
        <taxon>Psathyrellaceae</taxon>
        <taxon>Coprinellus</taxon>
    </lineage>
</organism>
<gene>
    <name evidence="4" type="ORF">FA13DRAFT_1730568</name>
</gene>
<feature type="region of interest" description="Disordered" evidence="2">
    <location>
        <begin position="50"/>
        <end position="120"/>
    </location>
</feature>
<evidence type="ECO:0000259" key="3">
    <source>
        <dbReference type="Pfam" id="PF24883"/>
    </source>
</evidence>
<dbReference type="STRING" id="71717.A0A4Y7TH78"/>
<dbReference type="AlphaFoldDB" id="A0A4Y7TH78"/>
<evidence type="ECO:0000256" key="1">
    <source>
        <dbReference type="ARBA" id="ARBA00022737"/>
    </source>
</evidence>
<evidence type="ECO:0000313" key="5">
    <source>
        <dbReference type="Proteomes" id="UP000298030"/>
    </source>
</evidence>
<dbReference type="PANTHER" id="PTHR10039:SF14">
    <property type="entry name" value="NACHT DOMAIN-CONTAINING PROTEIN"/>
    <property type="match status" value="1"/>
</dbReference>
<dbReference type="InterPro" id="IPR027417">
    <property type="entry name" value="P-loop_NTPase"/>
</dbReference>
<evidence type="ECO:0000256" key="2">
    <source>
        <dbReference type="SAM" id="MobiDB-lite"/>
    </source>
</evidence>
<accession>A0A4Y7TH78</accession>
<evidence type="ECO:0000313" key="4">
    <source>
        <dbReference type="EMBL" id="TEB33540.1"/>
    </source>
</evidence>
<dbReference type="SUPFAM" id="SSF52540">
    <property type="entry name" value="P-loop containing nucleoside triphosphate hydrolases"/>
    <property type="match status" value="1"/>
</dbReference>
<keyword evidence="1" id="KW-0677">Repeat</keyword>
<reference evidence="4 5" key="1">
    <citation type="journal article" date="2019" name="Nat. Ecol. Evol.">
        <title>Megaphylogeny resolves global patterns of mushroom evolution.</title>
        <authorList>
            <person name="Varga T."/>
            <person name="Krizsan K."/>
            <person name="Foldi C."/>
            <person name="Dima B."/>
            <person name="Sanchez-Garcia M."/>
            <person name="Sanchez-Ramirez S."/>
            <person name="Szollosi G.J."/>
            <person name="Szarkandi J.G."/>
            <person name="Papp V."/>
            <person name="Albert L."/>
            <person name="Andreopoulos W."/>
            <person name="Angelini C."/>
            <person name="Antonin V."/>
            <person name="Barry K.W."/>
            <person name="Bougher N.L."/>
            <person name="Buchanan P."/>
            <person name="Buyck B."/>
            <person name="Bense V."/>
            <person name="Catcheside P."/>
            <person name="Chovatia M."/>
            <person name="Cooper J."/>
            <person name="Damon W."/>
            <person name="Desjardin D."/>
            <person name="Finy P."/>
            <person name="Geml J."/>
            <person name="Haridas S."/>
            <person name="Hughes K."/>
            <person name="Justo A."/>
            <person name="Karasinski D."/>
            <person name="Kautmanova I."/>
            <person name="Kiss B."/>
            <person name="Kocsube S."/>
            <person name="Kotiranta H."/>
            <person name="LaButti K.M."/>
            <person name="Lechner B.E."/>
            <person name="Liimatainen K."/>
            <person name="Lipzen A."/>
            <person name="Lukacs Z."/>
            <person name="Mihaltcheva S."/>
            <person name="Morgado L.N."/>
            <person name="Niskanen T."/>
            <person name="Noordeloos M.E."/>
            <person name="Ohm R.A."/>
            <person name="Ortiz-Santana B."/>
            <person name="Ovrebo C."/>
            <person name="Racz N."/>
            <person name="Riley R."/>
            <person name="Savchenko A."/>
            <person name="Shiryaev A."/>
            <person name="Soop K."/>
            <person name="Spirin V."/>
            <person name="Szebenyi C."/>
            <person name="Tomsovsky M."/>
            <person name="Tulloss R.E."/>
            <person name="Uehling J."/>
            <person name="Grigoriev I.V."/>
            <person name="Vagvolgyi C."/>
            <person name="Papp T."/>
            <person name="Martin F.M."/>
            <person name="Miettinen O."/>
            <person name="Hibbett D.S."/>
            <person name="Nagy L.G."/>
        </authorList>
    </citation>
    <scope>NUCLEOTIDE SEQUENCE [LARGE SCALE GENOMIC DNA]</scope>
    <source>
        <strain evidence="4 5">FP101781</strain>
    </source>
</reference>
<dbReference type="InterPro" id="IPR056884">
    <property type="entry name" value="NPHP3-like_N"/>
</dbReference>
<keyword evidence="5" id="KW-1185">Reference proteome</keyword>
<sequence>MSSGRQNPRRRKRDRFLDCLRNLVRWCNPSPPDDIRANAVSRFALGVPDEELEKAHPQRRLRPRSSLASSPQELSTSPNAGATIPSIGARSEADSTPQAFSPCASSNKCYKPPVHQMDRPERRGPVIHVEDYSTHHNGNSYHNTHINHGPTTFVGNVAKADFGGGSGLDHATGFSSHMPAVEALLWDSLPKQRDVSNLELDSYLEGSREGVIQDILAWMNDSNSRLAMFIYAPAGLGKSTLARQLTLRLREARCLAASVSLGGVPADARGPESVIKLISREIGEKHRSAIPAILEAIALCKGGTLEEHLKGYLSGPVCSLDLPHPIAVILDATDEWEYYPRFIKALPSLSSWSSSLKFILLGRLGPREGGFEDDSILPYPLQPVSNATMECYFRYHFNGNSIQWDIGLQPSPEQITQLAELANGLFIWAAIVCSLLRKKLSFFTPNQTLTSVLDSGRLGQNGRLARLYHQAIMWLFPEPNEQDLVRIFLQATLALQEPLPLDDFSSLSNLHIPAVRAIQRALTALQVRRQDDHMVHPASTLFHMSVLDYLKTPPTSPAFSFHVSLFEGHSQLAESCLGKLPQLLPHSKNIDWANLTTKQKYVVLHLATHIRYGTPSVKPGSSTQWRSTRHHKIIRGIDIVQWQIWGSLLLCSATVIPTSMPEGGYAKSEAGRLMYDIAETLKGGDVAVGPLRISCLEVAVRLQPEDAGMWDGLGWAYWEAAEHGKDVVAAERAVLSHQNVLDIGAVPSGFDAGHVLFSLATSLQTRFGLIGNAEDLDRSIRLHRAALTQRPPGHEHRARSLNNLAISLQSHWERTRFTGNLDEVIDLQREALTLCPPDDTLRASTLWNLATFLRYRSLGIPSSDDLDESVILCQEALDLFPPPHADRRIALTHLATSLDARFQATASHEDLGKHVRICQEVLELSPPGHAERPSALRRLATSLHSRFETLSSITDLEGGIALLREAVKLCPAGNATRGISLNNLAWSYIVRYEALGVVSDLETSISLGRESLRLLHNGHSEWYLALGTLSRALHHKPEYLEEAVKLSREAVELVPPHNPRHWESVMNLSIILHRYWQSSGAVKELEEALSSCKETLERCPPNHSKVPKILALHAELVEAQSSSPVQFSESPPCPSHQSDGVVDI</sequence>